<organism evidence="1 2">
    <name type="scientific">Bacteroides uniformis (strain ATCC 8492 / DSM 6597 / CCUG 4942 / CIP 103695 / JCM 5828 / KCTC 5204 / NCTC 13054 / VPI 0061)</name>
    <dbReference type="NCBI Taxonomy" id="411479"/>
    <lineage>
        <taxon>Bacteria</taxon>
        <taxon>Pseudomonadati</taxon>
        <taxon>Bacteroidota</taxon>
        <taxon>Bacteroidia</taxon>
        <taxon>Bacteroidales</taxon>
        <taxon>Bacteroidaceae</taxon>
        <taxon>Bacteroides</taxon>
    </lineage>
</organism>
<accession>A0ABC9NAI0</accession>
<name>A0ABC9NAI0_BACUC</name>
<reference evidence="1" key="2">
    <citation type="submission" date="2013-11" db="EMBL/GenBank/DDBJ databases">
        <title>Draft genome sequence of Bacteroides uniformis (ATCC 8492).</title>
        <authorList>
            <person name="Sudarsanam P."/>
            <person name="Ley R."/>
            <person name="Guruge J."/>
            <person name="Turnbaugh P.J."/>
            <person name="Mahowald M."/>
            <person name="Liep D."/>
            <person name="Gordon J."/>
        </authorList>
    </citation>
    <scope>NUCLEOTIDE SEQUENCE</scope>
    <source>
        <strain evidence="1">ATCC 8492</strain>
    </source>
</reference>
<sequence length="45" mass="5322">MSRIRDYLFLSYTARFIFYDYNLGSSNKVNTFALCTLQRSVNNMS</sequence>
<protein>
    <submittedName>
        <fullName evidence="1">Uncharacterized protein</fullName>
    </submittedName>
</protein>
<gene>
    <name evidence="1" type="ORF">BACUNI_02781</name>
</gene>
<comment type="caution">
    <text evidence="1">The sequence shown here is derived from an EMBL/GenBank/DDBJ whole genome shotgun (WGS) entry which is preliminary data.</text>
</comment>
<dbReference type="EMBL" id="AAYH02000045">
    <property type="protein sequence ID" value="EDO53503.1"/>
    <property type="molecule type" value="Genomic_DNA"/>
</dbReference>
<keyword evidence="2" id="KW-1185">Reference proteome</keyword>
<proteinExistence type="predicted"/>
<dbReference type="AlphaFoldDB" id="A0ABC9NAI0"/>
<dbReference type="Proteomes" id="UP000004110">
    <property type="component" value="Unassembled WGS sequence"/>
</dbReference>
<evidence type="ECO:0000313" key="1">
    <source>
        <dbReference type="EMBL" id="EDO53503.1"/>
    </source>
</evidence>
<reference evidence="1" key="1">
    <citation type="submission" date="2007-06" db="EMBL/GenBank/DDBJ databases">
        <authorList>
            <person name="Fulton L."/>
            <person name="Clifton S."/>
            <person name="Fulton B."/>
            <person name="Xu J."/>
            <person name="Minx P."/>
            <person name="Pepin K.H."/>
            <person name="Johnson M."/>
            <person name="Thiruvilangam P."/>
            <person name="Bhonagiri V."/>
            <person name="Nash W.E."/>
            <person name="Mardis E.R."/>
            <person name="Wilson R.K."/>
        </authorList>
    </citation>
    <scope>NUCLEOTIDE SEQUENCE [LARGE SCALE GENOMIC DNA]</scope>
    <source>
        <strain evidence="1">ATCC 8492</strain>
    </source>
</reference>
<evidence type="ECO:0000313" key="2">
    <source>
        <dbReference type="Proteomes" id="UP000004110"/>
    </source>
</evidence>